<name>A0A0K6S688_9ALVE</name>
<proteinExistence type="predicted"/>
<evidence type="ECO:0000313" key="1">
    <source>
        <dbReference type="EMBL" id="CUC09036.1"/>
    </source>
</evidence>
<dbReference type="AlphaFoldDB" id="A0A0K6S688"/>
<sequence length="148" mass="16481">MKCGNKTVQKYTDDFIEKAMQIEDVTETDLLHDYLRGLPTDIRLAVKRRGVTGLEAVMIVADEEDQLIRGKRADRGGHAVQQRNTDGPAPMEIDRLHMGVGNPPMQPQGPVVPSGLAPSTIQYQQMWQSAARPVTDFLLGLWGSQRQN</sequence>
<gene>
    <name evidence="1" type="ORF">Cvel_147.t1</name>
</gene>
<dbReference type="EMBL" id="CDMZ01000111">
    <property type="protein sequence ID" value="CUC09036.1"/>
    <property type="molecule type" value="Genomic_DNA"/>
</dbReference>
<evidence type="ECO:0008006" key="2">
    <source>
        <dbReference type="Google" id="ProtNLM"/>
    </source>
</evidence>
<dbReference type="VEuPathDB" id="CryptoDB:Cvel_147"/>
<organism evidence="1">
    <name type="scientific">Chromera velia CCMP2878</name>
    <dbReference type="NCBI Taxonomy" id="1169474"/>
    <lineage>
        <taxon>Eukaryota</taxon>
        <taxon>Sar</taxon>
        <taxon>Alveolata</taxon>
        <taxon>Colpodellida</taxon>
        <taxon>Chromeraceae</taxon>
        <taxon>Chromera</taxon>
    </lineage>
</organism>
<dbReference type="PhylomeDB" id="A0A0K6S688"/>
<accession>A0A0K6S688</accession>
<protein>
    <recommendedName>
        <fullName evidence="2">Retrotransposon gag domain-containing protein</fullName>
    </recommendedName>
</protein>
<reference evidence="1" key="1">
    <citation type="submission" date="2014-11" db="EMBL/GenBank/DDBJ databases">
        <title>Molecular phylogeny of cliff fern family Woodsiaceae with morphological implications.</title>
        <authorList>
            <person name="Shao Y.-Z."/>
            <person name="Wei R."/>
            <person name="Zhang X.-C."/>
        </authorList>
    </citation>
    <scope>NUCLEOTIDE SEQUENCE</scope>
</reference>